<dbReference type="InterPro" id="IPR018060">
    <property type="entry name" value="HTH_AraC"/>
</dbReference>
<dbReference type="PROSITE" id="PS01124">
    <property type="entry name" value="HTH_ARAC_FAMILY_2"/>
    <property type="match status" value="1"/>
</dbReference>
<protein>
    <submittedName>
        <fullName evidence="2">Helix-turn-helix domain-containing protein</fullName>
    </submittedName>
</protein>
<name>A0A845AF30_9SPHN</name>
<comment type="caution">
    <text evidence="2">The sequence shown here is derived from an EMBL/GenBank/DDBJ whole genome shotgun (WGS) entry which is preliminary data.</text>
</comment>
<dbReference type="Pfam" id="PF12833">
    <property type="entry name" value="HTH_18"/>
    <property type="match status" value="1"/>
</dbReference>
<dbReference type="OrthoDB" id="2559672at2"/>
<dbReference type="Proteomes" id="UP000439780">
    <property type="component" value="Unassembled WGS sequence"/>
</dbReference>
<evidence type="ECO:0000259" key="1">
    <source>
        <dbReference type="PROSITE" id="PS01124"/>
    </source>
</evidence>
<dbReference type="SMART" id="SM00342">
    <property type="entry name" value="HTH_ARAC"/>
    <property type="match status" value="1"/>
</dbReference>
<dbReference type="EMBL" id="WTYA01000002">
    <property type="protein sequence ID" value="MXP27833.1"/>
    <property type="molecule type" value="Genomic_DNA"/>
</dbReference>
<dbReference type="GO" id="GO:0043565">
    <property type="term" value="F:sequence-specific DNA binding"/>
    <property type="evidence" value="ECO:0007669"/>
    <property type="project" value="InterPro"/>
</dbReference>
<accession>A0A845AF30</accession>
<organism evidence="2 3">
    <name type="scientific">Qipengyuania algicida</name>
    <dbReference type="NCBI Taxonomy" id="1836209"/>
    <lineage>
        <taxon>Bacteria</taxon>
        <taxon>Pseudomonadati</taxon>
        <taxon>Pseudomonadota</taxon>
        <taxon>Alphaproteobacteria</taxon>
        <taxon>Sphingomonadales</taxon>
        <taxon>Erythrobacteraceae</taxon>
        <taxon>Qipengyuania</taxon>
    </lineage>
</organism>
<evidence type="ECO:0000313" key="3">
    <source>
        <dbReference type="Proteomes" id="UP000439780"/>
    </source>
</evidence>
<feature type="domain" description="HTH araC/xylS-type" evidence="1">
    <location>
        <begin position="59"/>
        <end position="158"/>
    </location>
</feature>
<dbReference type="Gene3D" id="1.10.10.60">
    <property type="entry name" value="Homeodomain-like"/>
    <property type="match status" value="1"/>
</dbReference>
<dbReference type="AlphaFoldDB" id="A0A845AF30"/>
<sequence>MSASDVADRFVDASDQPAAGYLHPVLDRLAAAPSDMTGNVALLDKVFEQRLAKPLRQGAQIVALHEAILSDDVQSVAALVEKVGVSARTVERLCQRYFGFTPQMLLRRQRFLRSLARYMVDPTMRWIDSLDSHYHDQAQFVREFRFFMGMRPSEYAAMPHPIAQTALNARRIALGEPMQVLHPAINLSSAQASATSRV</sequence>
<keyword evidence="3" id="KW-1185">Reference proteome</keyword>
<evidence type="ECO:0000313" key="2">
    <source>
        <dbReference type="EMBL" id="MXP27833.1"/>
    </source>
</evidence>
<gene>
    <name evidence="2" type="ORF">GRI58_03215</name>
</gene>
<dbReference type="GO" id="GO:0003700">
    <property type="term" value="F:DNA-binding transcription factor activity"/>
    <property type="evidence" value="ECO:0007669"/>
    <property type="project" value="InterPro"/>
</dbReference>
<proteinExistence type="predicted"/>
<reference evidence="2 3" key="1">
    <citation type="submission" date="2019-12" db="EMBL/GenBank/DDBJ databases">
        <title>Genomic-based taxomic classification of the family Erythrobacteraceae.</title>
        <authorList>
            <person name="Xu L."/>
        </authorList>
    </citation>
    <scope>NUCLEOTIDE SEQUENCE [LARGE SCALE GENOMIC DNA]</scope>
    <source>
        <strain evidence="2 3">KEMB 9005-328</strain>
    </source>
</reference>